<organism evidence="3 4">
    <name type="scientific">Cucumis sativus</name>
    <name type="common">Cucumber</name>
    <dbReference type="NCBI Taxonomy" id="3659"/>
    <lineage>
        <taxon>Eukaryota</taxon>
        <taxon>Viridiplantae</taxon>
        <taxon>Streptophyta</taxon>
        <taxon>Embryophyta</taxon>
        <taxon>Tracheophyta</taxon>
        <taxon>Spermatophyta</taxon>
        <taxon>Magnoliopsida</taxon>
        <taxon>eudicotyledons</taxon>
        <taxon>Gunneridae</taxon>
        <taxon>Pentapetalae</taxon>
        <taxon>rosids</taxon>
        <taxon>fabids</taxon>
        <taxon>Cucurbitales</taxon>
        <taxon>Cucurbitaceae</taxon>
        <taxon>Benincaseae</taxon>
        <taxon>Cucumis</taxon>
    </lineage>
</organism>
<feature type="compositionally biased region" description="Polar residues" evidence="1">
    <location>
        <begin position="121"/>
        <end position="140"/>
    </location>
</feature>
<evidence type="ECO:0000313" key="3">
    <source>
        <dbReference type="EMBL" id="KGN45083.1"/>
    </source>
</evidence>
<reference evidence="3 4" key="3">
    <citation type="journal article" date="2010" name="BMC Genomics">
        <title>Transcriptome sequencing and comparative analysis of cucumber flowers with different sex types.</title>
        <authorList>
            <person name="Guo S."/>
            <person name="Zheng Y."/>
            <person name="Joung J.G."/>
            <person name="Liu S."/>
            <person name="Zhang Z."/>
            <person name="Crasta O.R."/>
            <person name="Sobral B.W."/>
            <person name="Xu Y."/>
            <person name="Huang S."/>
            <person name="Fei Z."/>
        </authorList>
    </citation>
    <scope>NUCLEOTIDE SEQUENCE [LARGE SCALE GENOMIC DNA]</scope>
    <source>
        <strain evidence="4">cv. 9930</strain>
    </source>
</reference>
<accession>A0A0A0K6H3</accession>
<feature type="region of interest" description="Disordered" evidence="1">
    <location>
        <begin position="31"/>
        <end position="91"/>
    </location>
</feature>
<reference evidence="3 4" key="4">
    <citation type="journal article" date="2011" name="BMC Genomics">
        <title>RNA-Seq improves annotation of protein-coding genes in the cucumber genome.</title>
        <authorList>
            <person name="Li Z."/>
            <person name="Zhang Z."/>
            <person name="Yan P."/>
            <person name="Huang S."/>
            <person name="Fei Z."/>
            <person name="Lin K."/>
        </authorList>
    </citation>
    <scope>NUCLEOTIDE SEQUENCE [LARGE SCALE GENOMIC DNA]</scope>
    <source>
        <strain evidence="4">cv. 9930</strain>
    </source>
</reference>
<dbReference type="OMA" id="CTATWIF"/>
<reference evidence="3 4" key="1">
    <citation type="journal article" date="2009" name="Nat. Genet.">
        <title>The genome of the cucumber, Cucumis sativus L.</title>
        <authorList>
            <person name="Huang S."/>
            <person name="Li R."/>
            <person name="Zhang Z."/>
            <person name="Li L."/>
            <person name="Gu X."/>
            <person name="Fan W."/>
            <person name="Lucas W.J."/>
            <person name="Wang X."/>
            <person name="Xie B."/>
            <person name="Ni P."/>
            <person name="Ren Y."/>
            <person name="Zhu H."/>
            <person name="Li J."/>
            <person name="Lin K."/>
            <person name="Jin W."/>
            <person name="Fei Z."/>
            <person name="Li G."/>
            <person name="Staub J."/>
            <person name="Kilian A."/>
            <person name="van der Vossen E.A."/>
            <person name="Wu Y."/>
            <person name="Guo J."/>
            <person name="He J."/>
            <person name="Jia Z."/>
            <person name="Ren Y."/>
            <person name="Tian G."/>
            <person name="Lu Y."/>
            <person name="Ruan J."/>
            <person name="Qian W."/>
            <person name="Wang M."/>
            <person name="Huang Q."/>
            <person name="Li B."/>
            <person name="Xuan Z."/>
            <person name="Cao J."/>
            <person name="Asan"/>
            <person name="Wu Z."/>
            <person name="Zhang J."/>
            <person name="Cai Q."/>
            <person name="Bai Y."/>
            <person name="Zhao B."/>
            <person name="Han Y."/>
            <person name="Li Y."/>
            <person name="Li X."/>
            <person name="Wang S."/>
            <person name="Shi Q."/>
            <person name="Liu S."/>
            <person name="Cho W.K."/>
            <person name="Kim J.Y."/>
            <person name="Xu Y."/>
            <person name="Heller-Uszynska K."/>
            <person name="Miao H."/>
            <person name="Cheng Z."/>
            <person name="Zhang S."/>
            <person name="Wu J."/>
            <person name="Yang Y."/>
            <person name="Kang H."/>
            <person name="Li M."/>
            <person name="Liang H."/>
            <person name="Ren X."/>
            <person name="Shi Z."/>
            <person name="Wen M."/>
            <person name="Jian M."/>
            <person name="Yang H."/>
            <person name="Zhang G."/>
            <person name="Yang Z."/>
            <person name="Chen R."/>
            <person name="Liu S."/>
            <person name="Li J."/>
            <person name="Ma L."/>
            <person name="Liu H."/>
            <person name="Zhou Y."/>
            <person name="Zhao J."/>
            <person name="Fang X."/>
            <person name="Li G."/>
            <person name="Fang L."/>
            <person name="Li Y."/>
            <person name="Liu D."/>
            <person name="Zheng H."/>
            <person name="Zhang Y."/>
            <person name="Qin N."/>
            <person name="Li Z."/>
            <person name="Yang G."/>
            <person name="Yang S."/>
            <person name="Bolund L."/>
            <person name="Kristiansen K."/>
            <person name="Zheng H."/>
            <person name="Li S."/>
            <person name="Zhang X."/>
            <person name="Yang H."/>
            <person name="Wang J."/>
            <person name="Sun R."/>
            <person name="Zhang B."/>
            <person name="Jiang S."/>
            <person name="Wang J."/>
            <person name="Du Y."/>
            <person name="Li S."/>
        </authorList>
    </citation>
    <scope>NUCLEOTIDE SEQUENCE [LARGE SCALE GENOMIC DNA]</scope>
    <source>
        <strain evidence="4">cv. 9930</strain>
    </source>
</reference>
<keyword evidence="2" id="KW-0812">Transmembrane</keyword>
<dbReference type="InterPro" id="IPR040411">
    <property type="entry name" value="At5g23160-like"/>
</dbReference>
<feature type="compositionally biased region" description="Polar residues" evidence="1">
    <location>
        <begin position="53"/>
        <end position="88"/>
    </location>
</feature>
<feature type="region of interest" description="Disordered" evidence="1">
    <location>
        <begin position="119"/>
        <end position="140"/>
    </location>
</feature>
<protein>
    <submittedName>
        <fullName evidence="3">Uncharacterized protein</fullName>
    </submittedName>
</protein>
<keyword evidence="2" id="KW-0472">Membrane</keyword>
<evidence type="ECO:0000256" key="1">
    <source>
        <dbReference type="SAM" id="MobiDB-lite"/>
    </source>
</evidence>
<dbReference type="KEGG" id="csv:105436182"/>
<feature type="region of interest" description="Disordered" evidence="1">
    <location>
        <begin position="173"/>
        <end position="209"/>
    </location>
</feature>
<dbReference type="Proteomes" id="UP000029981">
    <property type="component" value="Chromosome 7"/>
</dbReference>
<keyword evidence="2" id="KW-1133">Transmembrane helix</keyword>
<sequence length="290" mass="32425">MAKSSNSKSKPHFFLCCFGYSDKLPRFKPLKSPAGHRKRQFSWFRNSKPPTPLHSSSFPSHTNRSVTNSDRLSSVSIAPTATTNSSNEDLAVPVATNRTGEEVIISPHEVKNDTVAGKTIHGSSEHSNSPNKPIDQSQSRFSLTKRLESFRSIRFNQTAPPKKNTKSINVQTPTISHSLSFPPPKPTPSNRVSELRESKRVCSKSKNRKSSQQYRSVAAMSVLMMTLAMMVVWGRICAILCTATWIFIVTSLRSIVEEYEGIDFVESDSYSEGFKKKLVVLKGFVCRNHK</sequence>
<dbReference type="PANTHER" id="PTHR34379:SF3">
    <property type="entry name" value="PROTEIN, PUTATIVE-RELATED"/>
    <property type="match status" value="1"/>
</dbReference>
<dbReference type="AlphaFoldDB" id="A0A0A0K6H3"/>
<proteinExistence type="predicted"/>
<evidence type="ECO:0000256" key="2">
    <source>
        <dbReference type="SAM" id="Phobius"/>
    </source>
</evidence>
<name>A0A0A0K6H3_CUCSA</name>
<dbReference type="PANTHER" id="PTHR34379">
    <property type="entry name" value="OS07G0553800 PROTEIN"/>
    <property type="match status" value="1"/>
</dbReference>
<dbReference type="EMBL" id="CM002928">
    <property type="protein sequence ID" value="KGN45083.1"/>
    <property type="molecule type" value="Genomic_DNA"/>
</dbReference>
<keyword evidence="4" id="KW-1185">Reference proteome</keyword>
<feature type="compositionally biased region" description="Basic residues" evidence="1">
    <location>
        <begin position="31"/>
        <end position="40"/>
    </location>
</feature>
<evidence type="ECO:0000313" key="4">
    <source>
        <dbReference type="Proteomes" id="UP000029981"/>
    </source>
</evidence>
<dbReference type="Gramene" id="KGN45083">
    <property type="protein sequence ID" value="KGN45083"/>
    <property type="gene ID" value="Csa_7G420760"/>
</dbReference>
<reference evidence="3 4" key="2">
    <citation type="journal article" date="2009" name="PLoS ONE">
        <title>An integrated genetic and cytogenetic map of the cucumber genome.</title>
        <authorList>
            <person name="Ren Y."/>
            <person name="Zhang Z."/>
            <person name="Liu J."/>
            <person name="Staub J.E."/>
            <person name="Han Y."/>
            <person name="Cheng Z."/>
            <person name="Li X."/>
            <person name="Lu J."/>
            <person name="Miao H."/>
            <person name="Kang H."/>
            <person name="Xie B."/>
            <person name="Gu X."/>
            <person name="Wang X."/>
            <person name="Du Y."/>
            <person name="Jin W."/>
            <person name="Huang S."/>
        </authorList>
    </citation>
    <scope>NUCLEOTIDE SEQUENCE [LARGE SCALE GENOMIC DNA]</scope>
    <source>
        <strain evidence="4">cv. 9930</strain>
    </source>
</reference>
<feature type="transmembrane region" description="Helical" evidence="2">
    <location>
        <begin position="217"/>
        <end position="248"/>
    </location>
</feature>
<gene>
    <name evidence="3" type="ORF">Csa_7G420760</name>
</gene>
<dbReference type="OrthoDB" id="1886721at2759"/>